<dbReference type="AlphaFoldDB" id="M8BJ55"/>
<dbReference type="PANTHER" id="PTHR21450:SF10">
    <property type="entry name" value="OS09G0368900 PROTEIN"/>
    <property type="match status" value="1"/>
</dbReference>
<dbReference type="EnsemblPlants" id="EMT25055">
    <property type="protein sequence ID" value="EMT25055"/>
    <property type="gene ID" value="F775_13670"/>
</dbReference>
<name>M8BJ55_AEGTA</name>
<evidence type="ECO:0000259" key="2">
    <source>
        <dbReference type="Pfam" id="PF04782"/>
    </source>
</evidence>
<proteinExistence type="predicted"/>
<evidence type="ECO:0000256" key="1">
    <source>
        <dbReference type="SAM" id="MobiDB-lite"/>
    </source>
</evidence>
<feature type="domain" description="DUF632" evidence="2">
    <location>
        <begin position="454"/>
        <end position="660"/>
    </location>
</feature>
<feature type="domain" description="DUF630" evidence="3">
    <location>
        <begin position="1"/>
        <end position="58"/>
    </location>
</feature>
<dbReference type="Pfam" id="PF04783">
    <property type="entry name" value="DUF630"/>
    <property type="match status" value="1"/>
</dbReference>
<organism evidence="4">
    <name type="scientific">Aegilops tauschii</name>
    <name type="common">Tausch's goatgrass</name>
    <name type="synonym">Aegilops squarrosa</name>
    <dbReference type="NCBI Taxonomy" id="37682"/>
    <lineage>
        <taxon>Eukaryota</taxon>
        <taxon>Viridiplantae</taxon>
        <taxon>Streptophyta</taxon>
        <taxon>Embryophyta</taxon>
        <taxon>Tracheophyta</taxon>
        <taxon>Spermatophyta</taxon>
        <taxon>Magnoliopsida</taxon>
        <taxon>Liliopsida</taxon>
        <taxon>Poales</taxon>
        <taxon>Poaceae</taxon>
        <taxon>BOP clade</taxon>
        <taxon>Pooideae</taxon>
        <taxon>Triticodae</taxon>
        <taxon>Triticeae</taxon>
        <taxon>Triticinae</taxon>
        <taxon>Aegilops</taxon>
    </lineage>
</organism>
<feature type="compositionally biased region" description="Polar residues" evidence="1">
    <location>
        <begin position="237"/>
        <end position="250"/>
    </location>
</feature>
<evidence type="ECO:0000259" key="3">
    <source>
        <dbReference type="Pfam" id="PF04783"/>
    </source>
</evidence>
<feature type="region of interest" description="Disordered" evidence="1">
    <location>
        <begin position="224"/>
        <end position="281"/>
    </location>
</feature>
<feature type="domain" description="DUF632" evidence="2">
    <location>
        <begin position="290"/>
        <end position="426"/>
    </location>
</feature>
<reference evidence="4" key="1">
    <citation type="submission" date="2015-06" db="UniProtKB">
        <authorList>
            <consortium name="EnsemblPlants"/>
        </authorList>
    </citation>
    <scope>IDENTIFICATION</scope>
</reference>
<feature type="compositionally biased region" description="Basic and acidic residues" evidence="1">
    <location>
        <begin position="93"/>
        <end position="102"/>
    </location>
</feature>
<feature type="compositionally biased region" description="Basic and acidic residues" evidence="1">
    <location>
        <begin position="251"/>
        <end position="262"/>
    </location>
</feature>
<sequence length="741" mass="81780">MGTTASKQDCSTALQLCKGRLKHIEQAIDARYALSAAHLSYEQSLRNVGVALRQFVESQHEGDPEKSPCSSSALPSPLPPADNSKISPLKVPRHSDISRLRSEVSPSLTVTVDPSGGDASFIRKGQPIPTSVSPPLSPEFCPPWDFFEPNDMSENVATHVSENCEATLDDFGHVDGRDQASSSQISEVQEQFGTHGCKDLDDNFDHLKLNRNDCSEIEIVDTDLPNDSSLHKGPDQVQRQNVEGQNPTRITDNRKNEAHSVDKVNVPKISTEREEEKGSSITSVSKDFLSDVKELERQFARAAESCHGVSRMLETRKIRLSFSTKITGKPSCALSLSASLLCCNAGNVASHESEQHVTKVIAWNRSLSSRSSSSKNPLFSAQKDDDPPESISDFVEEFCMISGSHASSLDRLYAWEIKIYHELKDTSSHPPTLDFLQDMCDKAPSRIQIPYCLKNIESIEQIYDKKCAQLSHLCARDADARQVDKTRFTIKGLYSRLVVGTEVLYSISKTIEKLRDEELQPQLLELLQGQTRMWRVLEEVHQMQQKITSPTDAKLPAMSPPSESRGHALMNLITELGVFYSSLAGWVDGYKNYVSGLHSWLQNCVVQPRDPSGGGNLTLSPRQHLAPPLFVLLGDLSAGMSSLPSEESCDSIKNLAADLKKMYRRQAAEQKKAAKKRSSDTGAEGDKSSETEPEMATLQGGLTAMFDRLSKLSGAMASLAENVKREAEIAREAYAIGRRTE</sequence>
<evidence type="ECO:0000313" key="4">
    <source>
        <dbReference type="EnsemblPlants" id="EMT25055"/>
    </source>
</evidence>
<feature type="region of interest" description="Disordered" evidence="1">
    <location>
        <begin position="667"/>
        <end position="694"/>
    </location>
</feature>
<dbReference type="Pfam" id="PF04782">
    <property type="entry name" value="DUF632"/>
    <property type="match status" value="2"/>
</dbReference>
<dbReference type="InterPro" id="IPR006868">
    <property type="entry name" value="DUF630"/>
</dbReference>
<dbReference type="InterPro" id="IPR006867">
    <property type="entry name" value="DUF632"/>
</dbReference>
<evidence type="ECO:0008006" key="5">
    <source>
        <dbReference type="Google" id="ProtNLM"/>
    </source>
</evidence>
<feature type="region of interest" description="Disordered" evidence="1">
    <location>
        <begin position="59"/>
        <end position="102"/>
    </location>
</feature>
<protein>
    <recommendedName>
        <fullName evidence="5">DUF632 domain-containing protein</fullName>
    </recommendedName>
</protein>
<dbReference type="PANTHER" id="PTHR21450">
    <property type="entry name" value="PROTEIN ALTERED PHOSPHATE STARVATION RESPONSE 1"/>
    <property type="match status" value="1"/>
</dbReference>
<feature type="region of interest" description="Disordered" evidence="1">
    <location>
        <begin position="369"/>
        <end position="388"/>
    </location>
</feature>
<accession>M8BJ55</accession>